<comment type="similarity">
    <text evidence="2">Belongs to the RER1 family.</text>
</comment>
<evidence type="ECO:0000256" key="6">
    <source>
        <dbReference type="SAM" id="Phobius"/>
    </source>
</evidence>
<dbReference type="Pfam" id="PF03248">
    <property type="entry name" value="Rer1"/>
    <property type="match status" value="1"/>
</dbReference>
<dbReference type="GO" id="GO:0000139">
    <property type="term" value="C:Golgi membrane"/>
    <property type="evidence" value="ECO:0007669"/>
    <property type="project" value="TreeGrafter"/>
</dbReference>
<feature type="transmembrane region" description="Helical" evidence="6">
    <location>
        <begin position="41"/>
        <end position="61"/>
    </location>
</feature>
<feature type="transmembrane region" description="Helical" evidence="6">
    <location>
        <begin position="67"/>
        <end position="85"/>
    </location>
</feature>
<proteinExistence type="inferred from homology"/>
<dbReference type="Proteomes" id="UP001190926">
    <property type="component" value="Unassembled WGS sequence"/>
</dbReference>
<gene>
    <name evidence="7" type="ORF">C2S53_000159</name>
</gene>
<evidence type="ECO:0000256" key="3">
    <source>
        <dbReference type="ARBA" id="ARBA00022692"/>
    </source>
</evidence>
<dbReference type="PANTHER" id="PTHR10743">
    <property type="entry name" value="PROTEIN RER1"/>
    <property type="match status" value="1"/>
</dbReference>
<comment type="caution">
    <text evidence="7">The sequence shown here is derived from an EMBL/GenBank/DDBJ whole genome shotgun (WGS) entry which is preliminary data.</text>
</comment>
<dbReference type="InterPro" id="IPR004932">
    <property type="entry name" value="Rer1"/>
</dbReference>
<evidence type="ECO:0000256" key="4">
    <source>
        <dbReference type="ARBA" id="ARBA00022989"/>
    </source>
</evidence>
<dbReference type="PANTHER" id="PTHR10743:SF28">
    <property type="entry name" value="PROTEIN RER1C"/>
    <property type="match status" value="1"/>
</dbReference>
<evidence type="ECO:0000256" key="5">
    <source>
        <dbReference type="ARBA" id="ARBA00023136"/>
    </source>
</evidence>
<reference evidence="7 8" key="1">
    <citation type="journal article" date="2021" name="Nat. Commun.">
        <title>Incipient diploidization of the medicinal plant Perilla within 10,000 years.</title>
        <authorList>
            <person name="Zhang Y."/>
            <person name="Shen Q."/>
            <person name="Leng L."/>
            <person name="Zhang D."/>
            <person name="Chen S."/>
            <person name="Shi Y."/>
            <person name="Ning Z."/>
            <person name="Chen S."/>
        </authorList>
    </citation>
    <scope>NUCLEOTIDE SEQUENCE [LARGE SCALE GENOMIC DNA]</scope>
    <source>
        <strain evidence="8">cv. PC099</strain>
    </source>
</reference>
<protein>
    <submittedName>
        <fullName evidence="7">Rer1 family protein</fullName>
    </submittedName>
</protein>
<dbReference type="GO" id="GO:0006621">
    <property type="term" value="P:protein retention in ER lumen"/>
    <property type="evidence" value="ECO:0007669"/>
    <property type="project" value="TreeGrafter"/>
</dbReference>
<organism evidence="7 8">
    <name type="scientific">Perilla frutescens var. hirtella</name>
    <name type="common">Perilla citriodora</name>
    <name type="synonym">Perilla setoyensis</name>
    <dbReference type="NCBI Taxonomy" id="608512"/>
    <lineage>
        <taxon>Eukaryota</taxon>
        <taxon>Viridiplantae</taxon>
        <taxon>Streptophyta</taxon>
        <taxon>Embryophyta</taxon>
        <taxon>Tracheophyta</taxon>
        <taxon>Spermatophyta</taxon>
        <taxon>Magnoliopsida</taxon>
        <taxon>eudicotyledons</taxon>
        <taxon>Gunneridae</taxon>
        <taxon>Pentapetalae</taxon>
        <taxon>asterids</taxon>
        <taxon>lamiids</taxon>
        <taxon>Lamiales</taxon>
        <taxon>Lamiaceae</taxon>
        <taxon>Nepetoideae</taxon>
        <taxon>Elsholtzieae</taxon>
        <taxon>Perilla</taxon>
    </lineage>
</organism>
<dbReference type="EMBL" id="SDAM02000907">
    <property type="protein sequence ID" value="KAH6823421.1"/>
    <property type="molecule type" value="Genomic_DNA"/>
</dbReference>
<keyword evidence="8" id="KW-1185">Reference proteome</keyword>
<comment type="subcellular location">
    <subcellularLocation>
        <location evidence="1">Membrane</location>
        <topology evidence="1">Multi-pass membrane protein</topology>
    </subcellularLocation>
</comment>
<dbReference type="AlphaFoldDB" id="A0AAD4P267"/>
<dbReference type="GO" id="GO:0005783">
    <property type="term" value="C:endoplasmic reticulum"/>
    <property type="evidence" value="ECO:0007669"/>
    <property type="project" value="GOC"/>
</dbReference>
<keyword evidence="4 6" id="KW-1133">Transmembrane helix</keyword>
<evidence type="ECO:0000256" key="2">
    <source>
        <dbReference type="ARBA" id="ARBA00006070"/>
    </source>
</evidence>
<dbReference type="GO" id="GO:0006890">
    <property type="term" value="P:retrograde vesicle-mediated transport, Golgi to endoplasmic reticulum"/>
    <property type="evidence" value="ECO:0007669"/>
    <property type="project" value="TreeGrafter"/>
</dbReference>
<name>A0AAD4P267_PERFH</name>
<accession>A0AAD4P267</accession>
<keyword evidence="5 6" id="KW-0472">Membrane</keyword>
<sequence>MEPTADASTADPSSVGGALSQWKFSVSHRFQHLLDKSTPYVLYRWIAFLCIALIYGLRVYLVQGFYVVSYALGIYLLNLLVGFLSPQDDPEFDASLSLPIRNSQEFRPFVRRLPEFKFWYSITKAFCIAFVLTFISIFDVPVFWPILLFYWVMLCTLMLRKQILHMIKYKYVPFSFGKQLSVSSSVVLARWAKFWTSSGSQQIEAFLLGFCLFFTQKNCMPDWQMFDLTRKVEMLKTATSYDSDVE</sequence>
<keyword evidence="3 6" id="KW-0812">Transmembrane</keyword>
<evidence type="ECO:0000256" key="1">
    <source>
        <dbReference type="ARBA" id="ARBA00004141"/>
    </source>
</evidence>
<evidence type="ECO:0000313" key="7">
    <source>
        <dbReference type="EMBL" id="KAH6823421.1"/>
    </source>
</evidence>
<evidence type="ECO:0000313" key="8">
    <source>
        <dbReference type="Proteomes" id="UP001190926"/>
    </source>
</evidence>